<proteinExistence type="predicted"/>
<accession>A0AAD1M195</accession>
<organism evidence="1 2">
    <name type="scientific">Mycobacterium xenopi</name>
    <dbReference type="NCBI Taxonomy" id="1789"/>
    <lineage>
        <taxon>Bacteria</taxon>
        <taxon>Bacillati</taxon>
        <taxon>Actinomycetota</taxon>
        <taxon>Actinomycetes</taxon>
        <taxon>Mycobacteriales</taxon>
        <taxon>Mycobacteriaceae</taxon>
        <taxon>Mycobacterium</taxon>
    </lineage>
</organism>
<reference evidence="1 2" key="1">
    <citation type="submission" date="2019-12" db="EMBL/GenBank/DDBJ databases">
        <title>Complete genome sequence of Mycolicibacterium xenopi str. JCM15661T.</title>
        <authorList>
            <person name="Yoshida M."/>
            <person name="Fukano H."/>
            <person name="Asakura T."/>
            <person name="Hoshino Y."/>
        </authorList>
    </citation>
    <scope>NUCLEOTIDE SEQUENCE [LARGE SCALE GENOMIC DNA]</scope>
    <source>
        <strain evidence="1 2">JCM 15661T</strain>
    </source>
</reference>
<dbReference type="EMBL" id="AP022314">
    <property type="protein sequence ID" value="BBU22210.1"/>
    <property type="molecule type" value="Genomic_DNA"/>
</dbReference>
<dbReference type="KEGG" id="mxe:MYXE_20000"/>
<dbReference type="RefSeq" id="WP_162561468.1">
    <property type="nucleotide sequence ID" value="NZ_AP022314.1"/>
</dbReference>
<dbReference type="Proteomes" id="UP000464624">
    <property type="component" value="Chromosome"/>
</dbReference>
<sequence>MDDDGIYSEVDLRTAECIADAPLPTQATLRMRQNLLIQFWRFVRINLKMVRIIFRGHG</sequence>
<dbReference type="AlphaFoldDB" id="A0AAD1M195"/>
<evidence type="ECO:0000313" key="2">
    <source>
        <dbReference type="Proteomes" id="UP000464624"/>
    </source>
</evidence>
<name>A0AAD1M195_MYCXE</name>
<protein>
    <submittedName>
        <fullName evidence="1">Uncharacterized protein</fullName>
    </submittedName>
</protein>
<gene>
    <name evidence="1" type="ORF">MYXE_20000</name>
</gene>
<evidence type="ECO:0000313" key="1">
    <source>
        <dbReference type="EMBL" id="BBU22210.1"/>
    </source>
</evidence>